<keyword evidence="2" id="KW-1185">Reference proteome</keyword>
<protein>
    <recommendedName>
        <fullName evidence="3">SMI1/KNR4 family protein</fullName>
    </recommendedName>
</protein>
<dbReference type="SUPFAM" id="SSF160631">
    <property type="entry name" value="SMI1/KNR4-like"/>
    <property type="match status" value="1"/>
</dbReference>
<gene>
    <name evidence="1" type="ORF">HNQ39_004276</name>
</gene>
<organism evidence="1 2">
    <name type="scientific">Armatimonas rosea</name>
    <dbReference type="NCBI Taxonomy" id="685828"/>
    <lineage>
        <taxon>Bacteria</taxon>
        <taxon>Bacillati</taxon>
        <taxon>Armatimonadota</taxon>
        <taxon>Armatimonadia</taxon>
        <taxon>Armatimonadales</taxon>
        <taxon>Armatimonadaceae</taxon>
        <taxon>Armatimonas</taxon>
    </lineage>
</organism>
<sequence>MTRAKPMALKYHHALFALLEQEPRLSEVALRKLEEQEQAQGMRFPESVREWFSLEGVGELFAGLTNSDELVGPEELKIIAHDGRLLLHVATENQGVYYWFVDCNGTDDPPVLDDDSRIDWDDQENFDFSHVMWRVSSYSFSSFIFAMLTGTRFGQGFRLSATDSSPAPVVLASLRTDFLEGPRTSVPEKHVYRFAQPEADLIIRSNTAEEIARGIAHWHLIAPTPDALAKLAKRVWPFGTLAKTLQSVGVAHNADAERRILAQLTQEGSS</sequence>
<dbReference type="InterPro" id="IPR037883">
    <property type="entry name" value="Knr4/Smi1-like_sf"/>
</dbReference>
<dbReference type="EMBL" id="JACHGW010000004">
    <property type="protein sequence ID" value="MBB6052455.1"/>
    <property type="molecule type" value="Genomic_DNA"/>
</dbReference>
<proteinExistence type="predicted"/>
<evidence type="ECO:0008006" key="3">
    <source>
        <dbReference type="Google" id="ProtNLM"/>
    </source>
</evidence>
<evidence type="ECO:0000313" key="2">
    <source>
        <dbReference type="Proteomes" id="UP000520814"/>
    </source>
</evidence>
<dbReference type="Proteomes" id="UP000520814">
    <property type="component" value="Unassembled WGS sequence"/>
</dbReference>
<reference evidence="1 2" key="1">
    <citation type="submission" date="2020-08" db="EMBL/GenBank/DDBJ databases">
        <title>Genomic Encyclopedia of Type Strains, Phase IV (KMG-IV): sequencing the most valuable type-strain genomes for metagenomic binning, comparative biology and taxonomic classification.</title>
        <authorList>
            <person name="Goeker M."/>
        </authorList>
    </citation>
    <scope>NUCLEOTIDE SEQUENCE [LARGE SCALE GENOMIC DNA]</scope>
    <source>
        <strain evidence="1 2">DSM 23562</strain>
    </source>
</reference>
<evidence type="ECO:0000313" key="1">
    <source>
        <dbReference type="EMBL" id="MBB6052455.1"/>
    </source>
</evidence>
<comment type="caution">
    <text evidence="1">The sequence shown here is derived from an EMBL/GenBank/DDBJ whole genome shotgun (WGS) entry which is preliminary data.</text>
</comment>
<dbReference type="RefSeq" id="WP_184201528.1">
    <property type="nucleotide sequence ID" value="NZ_JACHGW010000004.1"/>
</dbReference>
<dbReference type="AlphaFoldDB" id="A0A7W9W8S3"/>
<name>A0A7W9W8S3_ARMRO</name>
<accession>A0A7W9W8S3</accession>